<dbReference type="GeneID" id="70684873"/>
<protein>
    <submittedName>
        <fullName evidence="2">Putative membrane protein</fullName>
    </submittedName>
</protein>
<evidence type="ECO:0000256" key="1">
    <source>
        <dbReference type="SAM" id="Phobius"/>
    </source>
</evidence>
<dbReference type="InterPro" id="IPR055943">
    <property type="entry name" value="DUF7521"/>
</dbReference>
<sequence>MSPHETAGAEVTTALAIVKTLILILGTIITYYAFKAYRRTQSTALGALALGFGAITLGSFLAGVATDILGVPLATGILIESLLVLVGFAIIAYSLYAR</sequence>
<feature type="transmembrane region" description="Helical" evidence="1">
    <location>
        <begin position="12"/>
        <end position="33"/>
    </location>
</feature>
<dbReference type="KEGG" id="hara:AArcS_1490"/>
<name>A0A897MUI6_9EURY</name>
<gene>
    <name evidence="2" type="ORF">AArcS_1490</name>
</gene>
<organism evidence="2 3">
    <name type="scientific">Natranaeroarchaeum sulfidigenes</name>
    <dbReference type="NCBI Taxonomy" id="2784880"/>
    <lineage>
        <taxon>Archaea</taxon>
        <taxon>Methanobacteriati</taxon>
        <taxon>Methanobacteriota</taxon>
        <taxon>Stenosarchaea group</taxon>
        <taxon>Halobacteria</taxon>
        <taxon>Halobacteriales</taxon>
        <taxon>Natronoarchaeaceae</taxon>
        <taxon>Natranaeroarchaeum</taxon>
    </lineage>
</organism>
<keyword evidence="1" id="KW-0472">Membrane</keyword>
<feature type="transmembrane region" description="Helical" evidence="1">
    <location>
        <begin position="71"/>
        <end position="96"/>
    </location>
</feature>
<reference evidence="2" key="1">
    <citation type="submission" date="2020-11" db="EMBL/GenBank/DDBJ databases">
        <title>Carbohydrate-dependent, anaerobic sulfur respiration: A novel catabolism in halophilic archaea.</title>
        <authorList>
            <person name="Sorokin D.Y."/>
            <person name="Messina E."/>
            <person name="Smedile F."/>
            <person name="La Cono V."/>
            <person name="Hallsworth J.E."/>
            <person name="Yakimov M.M."/>
        </authorList>
    </citation>
    <scope>NUCLEOTIDE SEQUENCE</scope>
    <source>
        <strain evidence="2">AArc-S</strain>
    </source>
</reference>
<accession>A0A897MUI6</accession>
<evidence type="ECO:0000313" key="2">
    <source>
        <dbReference type="EMBL" id="QSG02703.1"/>
    </source>
</evidence>
<keyword evidence="1" id="KW-0812">Transmembrane</keyword>
<dbReference type="RefSeq" id="WP_238479845.1">
    <property type="nucleotide sequence ID" value="NZ_CP064786.1"/>
</dbReference>
<dbReference type="Proteomes" id="UP000663586">
    <property type="component" value="Chromosome"/>
</dbReference>
<dbReference type="Pfam" id="PF24365">
    <property type="entry name" value="DUF7521"/>
    <property type="match status" value="1"/>
</dbReference>
<dbReference type="EMBL" id="CP064786">
    <property type="protein sequence ID" value="QSG02703.1"/>
    <property type="molecule type" value="Genomic_DNA"/>
</dbReference>
<keyword evidence="3" id="KW-1185">Reference proteome</keyword>
<feature type="transmembrane region" description="Helical" evidence="1">
    <location>
        <begin position="45"/>
        <end position="65"/>
    </location>
</feature>
<keyword evidence="1" id="KW-1133">Transmembrane helix</keyword>
<proteinExistence type="predicted"/>
<dbReference type="AlphaFoldDB" id="A0A897MUI6"/>
<evidence type="ECO:0000313" key="3">
    <source>
        <dbReference type="Proteomes" id="UP000663586"/>
    </source>
</evidence>